<gene>
    <name evidence="6" type="ORF">RQX22_18845</name>
</gene>
<dbReference type="RefSeq" id="WP_315728691.1">
    <property type="nucleotide sequence ID" value="NZ_JAVUPU010000016.1"/>
</dbReference>
<dbReference type="Gene3D" id="3.60.20.40">
    <property type="match status" value="1"/>
</dbReference>
<dbReference type="InterPro" id="IPR029055">
    <property type="entry name" value="Ntn_hydrolases_N"/>
</dbReference>
<accession>A0ABU3QCG1</accession>
<comment type="similarity">
    <text evidence="1">Belongs to the gamma-glutamyltransferase family.</text>
</comment>
<dbReference type="PANTHER" id="PTHR43199">
    <property type="entry name" value="GLUTATHIONE HYDROLASE"/>
    <property type="match status" value="1"/>
</dbReference>
<evidence type="ECO:0000256" key="5">
    <source>
        <dbReference type="SAM" id="SignalP"/>
    </source>
</evidence>
<sequence>MNGFKKSVIAGAAAIGAASSVGATDLSPAKWPIEIREAAEKAESQGMTATQSRVHVGTNGAISGTASAISVAAGLMTLQNGGNAADAATAIAMTGITTQMGSVVSYAGIMSMVYYEAATGKVHALDGGYNGYREETDPLTIPVADLGMLQAAARTGTAGGGNVAEVPETQTDLGRETLVGGYMAGMEAMQKRFGKLKWADLFAPAIHYAENGVTLSPSTSGFFAWRKTFLERTPEGKAFLAAGGTADFKPGETFAQPEAAKTLRAVAAQGAAYMYTGPWADEYVRIVRREGGKVVKADLAEYRPTWAEPLSTSFAGTTVYSPGGESDAGYNVIPLLNLAEASGLDKAAPFWRDPQSFIGVSRITGTLENAPHLREDVRAALTAKGIDHSPASLLTKDFARQVAPLLPTIGVAPQGDAQSRHSNSLVVVDKEGNVAAITHTINSVVWGSTGIVVGGIPIPDSGGFQQQALAKLKPGGRLPNPMVQAIALKDGEPVLATAGIGSGLIPENFKILLSMLGQKLPLAEVQAAPPLLSGFALRQQIPEPAINDVAVPAGAYDEAFLAQLKAGGLAVHEISQVMAGGLRGTVATITFDPNGKSWQSTETPGVLLFGATY</sequence>
<dbReference type="EMBL" id="JAVUPU010000016">
    <property type="protein sequence ID" value="MDT9601017.1"/>
    <property type="molecule type" value="Genomic_DNA"/>
</dbReference>
<dbReference type="PRINTS" id="PR01210">
    <property type="entry name" value="GGTRANSPTASE"/>
</dbReference>
<reference evidence="6 7" key="1">
    <citation type="submission" date="2023-05" db="EMBL/GenBank/DDBJ databases">
        <authorList>
            <person name="Guo Y."/>
        </authorList>
    </citation>
    <scope>NUCLEOTIDE SEQUENCE [LARGE SCALE GENOMIC DNA]</scope>
    <source>
        <strain evidence="6 7">GR2756</strain>
    </source>
</reference>
<keyword evidence="6" id="KW-0012">Acyltransferase</keyword>
<dbReference type="InterPro" id="IPR051792">
    <property type="entry name" value="GGT_bact"/>
</dbReference>
<evidence type="ECO:0000313" key="7">
    <source>
        <dbReference type="Proteomes" id="UP001259572"/>
    </source>
</evidence>
<organism evidence="6 7">
    <name type="scientific">Sphingosinicella rhizophila</name>
    <dbReference type="NCBI Taxonomy" id="3050082"/>
    <lineage>
        <taxon>Bacteria</taxon>
        <taxon>Pseudomonadati</taxon>
        <taxon>Pseudomonadota</taxon>
        <taxon>Alphaproteobacteria</taxon>
        <taxon>Sphingomonadales</taxon>
        <taxon>Sphingosinicellaceae</taxon>
        <taxon>Sphingosinicella</taxon>
    </lineage>
</organism>
<comment type="caution">
    <text evidence="6">The sequence shown here is derived from an EMBL/GenBank/DDBJ whole genome shotgun (WGS) entry which is preliminary data.</text>
</comment>
<keyword evidence="5" id="KW-0732">Signal</keyword>
<dbReference type="EC" id="2.3.2.2" evidence="6"/>
<name>A0ABU3QCG1_9SPHN</name>
<evidence type="ECO:0000256" key="3">
    <source>
        <dbReference type="ARBA" id="ARBA00022801"/>
    </source>
</evidence>
<keyword evidence="2 6" id="KW-0808">Transferase</keyword>
<keyword evidence="3" id="KW-0378">Hydrolase</keyword>
<protein>
    <submittedName>
        <fullName evidence="6">Gamma-glutamyltransferase</fullName>
        <ecNumber evidence="6">2.3.2.2</ecNumber>
    </submittedName>
</protein>
<dbReference type="Proteomes" id="UP001259572">
    <property type="component" value="Unassembled WGS sequence"/>
</dbReference>
<evidence type="ECO:0000313" key="6">
    <source>
        <dbReference type="EMBL" id="MDT9601017.1"/>
    </source>
</evidence>
<keyword evidence="4" id="KW-0865">Zymogen</keyword>
<dbReference type="SUPFAM" id="SSF56235">
    <property type="entry name" value="N-terminal nucleophile aminohydrolases (Ntn hydrolases)"/>
    <property type="match status" value="1"/>
</dbReference>
<keyword evidence="7" id="KW-1185">Reference proteome</keyword>
<dbReference type="Pfam" id="PF01019">
    <property type="entry name" value="G_glu_transpept"/>
    <property type="match status" value="1"/>
</dbReference>
<evidence type="ECO:0000256" key="4">
    <source>
        <dbReference type="ARBA" id="ARBA00023145"/>
    </source>
</evidence>
<feature type="chain" id="PRO_5045882751" evidence="5">
    <location>
        <begin position="24"/>
        <end position="613"/>
    </location>
</feature>
<feature type="signal peptide" evidence="5">
    <location>
        <begin position="1"/>
        <end position="23"/>
    </location>
</feature>
<dbReference type="InterPro" id="IPR043137">
    <property type="entry name" value="GGT_ssub_C"/>
</dbReference>
<dbReference type="GO" id="GO:0103068">
    <property type="term" value="F:leukotriene C4 gamma-glutamyl transferase activity"/>
    <property type="evidence" value="ECO:0007669"/>
    <property type="project" value="UniProtKB-EC"/>
</dbReference>
<dbReference type="PANTHER" id="PTHR43199:SF1">
    <property type="entry name" value="GLUTATHIONE HYDROLASE PROENZYME"/>
    <property type="match status" value="1"/>
</dbReference>
<evidence type="ECO:0000256" key="2">
    <source>
        <dbReference type="ARBA" id="ARBA00022679"/>
    </source>
</evidence>
<evidence type="ECO:0000256" key="1">
    <source>
        <dbReference type="ARBA" id="ARBA00009381"/>
    </source>
</evidence>
<proteinExistence type="inferred from homology"/>